<evidence type="ECO:0000313" key="3">
    <source>
        <dbReference type="Proteomes" id="UP000003351"/>
    </source>
</evidence>
<protein>
    <submittedName>
        <fullName evidence="2">Uncharacterized protein</fullName>
    </submittedName>
</protein>
<proteinExistence type="predicted"/>
<accession>F0I6S8</accession>
<evidence type="ECO:0000313" key="2">
    <source>
        <dbReference type="EMBL" id="EGD32578.1"/>
    </source>
</evidence>
<dbReference type="EMBL" id="AEXW01000004">
    <property type="protein sequence ID" value="EGD32578.1"/>
    <property type="molecule type" value="Genomic_DNA"/>
</dbReference>
<dbReference type="AlphaFoldDB" id="F0I6S8"/>
<feature type="transmembrane region" description="Helical" evidence="1">
    <location>
        <begin position="88"/>
        <end position="111"/>
    </location>
</feature>
<name>F0I6S8_STRSA</name>
<keyword evidence="1" id="KW-0812">Transmembrane</keyword>
<dbReference type="HOGENOM" id="CLU_1795343_0_0_9"/>
<reference evidence="2 3" key="1">
    <citation type="submission" date="2011-02" db="EMBL/GenBank/DDBJ databases">
        <authorList>
            <person name="Muzny D."/>
            <person name="Qin X."/>
            <person name="Deng J."/>
            <person name="Jiang H."/>
            <person name="Liu Y."/>
            <person name="Qu J."/>
            <person name="Song X.-Z."/>
            <person name="Zhang L."/>
            <person name="Thornton R."/>
            <person name="Coyle M."/>
            <person name="Francisco L."/>
            <person name="Jackson L."/>
            <person name="Javaid M."/>
            <person name="Korchina V."/>
            <person name="Kovar C."/>
            <person name="Mata R."/>
            <person name="Mathew T."/>
            <person name="Ngo R."/>
            <person name="Nguyen L."/>
            <person name="Nguyen N."/>
            <person name="Okwuonu G."/>
            <person name="Ongeri F."/>
            <person name="Pham C."/>
            <person name="Simmons D."/>
            <person name="Wilczek-Boney K."/>
            <person name="Hale W."/>
            <person name="Jakkamsetti A."/>
            <person name="Pham P."/>
            <person name="Ruth R."/>
            <person name="San Lucas F."/>
            <person name="Warren J."/>
            <person name="Zhang J."/>
            <person name="Zhao Z."/>
            <person name="Zhou C."/>
            <person name="Zhu D."/>
            <person name="Lee S."/>
            <person name="Bess C."/>
            <person name="Blankenburg K."/>
            <person name="Forbes L."/>
            <person name="Fu Q."/>
            <person name="Gubbala S."/>
            <person name="Hirani K."/>
            <person name="Jayaseelan J.C."/>
            <person name="Lara F."/>
            <person name="Munidasa M."/>
            <person name="Palculict T."/>
            <person name="Patil S."/>
            <person name="Pu L.-L."/>
            <person name="Saada N."/>
            <person name="Tang L."/>
            <person name="Weissenberger G."/>
            <person name="Zhu Y."/>
            <person name="Hemphill L."/>
            <person name="Shang Y."/>
            <person name="Youmans B."/>
            <person name="Ayvaz T."/>
            <person name="Ross M."/>
            <person name="Santibanez J."/>
            <person name="Aqrawi P."/>
            <person name="Gross S."/>
            <person name="Joshi V."/>
            <person name="Fowler G."/>
            <person name="Nazareth L."/>
            <person name="Reid J."/>
            <person name="Worley K."/>
            <person name="Petrosino J."/>
            <person name="Highlander S."/>
            <person name="Gibbs R."/>
        </authorList>
    </citation>
    <scope>NUCLEOTIDE SEQUENCE [LARGE SCALE GENOMIC DNA]</scope>
    <source>
        <strain evidence="2 3">SK115</strain>
    </source>
</reference>
<organism evidence="2 3">
    <name type="scientific">Streptococcus sanguinis SK115</name>
    <dbReference type="NCBI Taxonomy" id="888810"/>
    <lineage>
        <taxon>Bacteria</taxon>
        <taxon>Bacillati</taxon>
        <taxon>Bacillota</taxon>
        <taxon>Bacilli</taxon>
        <taxon>Lactobacillales</taxon>
        <taxon>Streptococcaceae</taxon>
        <taxon>Streptococcus</taxon>
    </lineage>
</organism>
<gene>
    <name evidence="2" type="ORF">HMPREF9382_0511</name>
</gene>
<feature type="transmembrane region" description="Helical" evidence="1">
    <location>
        <begin position="59"/>
        <end position="76"/>
    </location>
</feature>
<dbReference type="Proteomes" id="UP000003351">
    <property type="component" value="Unassembled WGS sequence"/>
</dbReference>
<keyword evidence="1" id="KW-1133">Transmembrane helix</keyword>
<evidence type="ECO:0000256" key="1">
    <source>
        <dbReference type="SAM" id="Phobius"/>
    </source>
</evidence>
<sequence>MSKSIARFRSSHNLEKRKKIILRYLNLFRIVYLALLSFVIFHLILLTFGLAFIPTMWNIWLFCLGLTLLFHLWSQFYKSRIDQKRHRILELFSAFAVFCIWGVSLLSFSFIEDSRIPITVDFRIVDREVIIVRGTLLHGYREYHDLVNPFMMKSEVKFRIEY</sequence>
<feature type="transmembrane region" description="Helical" evidence="1">
    <location>
        <begin position="21"/>
        <end position="53"/>
    </location>
</feature>
<comment type="caution">
    <text evidence="2">The sequence shown here is derived from an EMBL/GenBank/DDBJ whole genome shotgun (WGS) entry which is preliminary data.</text>
</comment>
<keyword evidence="1" id="KW-0472">Membrane</keyword>